<dbReference type="RefSeq" id="WP_301811321.1">
    <property type="nucleotide sequence ID" value="NZ_JAUJZH010000012.1"/>
</dbReference>
<keyword evidence="2" id="KW-1185">Reference proteome</keyword>
<evidence type="ECO:0000313" key="1">
    <source>
        <dbReference type="EMBL" id="MDO1534082.1"/>
    </source>
</evidence>
<sequence>MTEAIYCFDTATVRFAIYPEGPEGDRVVAEISEDPLRDLFGATGGGDTLVAAYEAHRASIDALAIERHHEAPRHPVLLETHDFEMAGVHAE</sequence>
<proteinExistence type="predicted"/>
<reference evidence="1" key="1">
    <citation type="submission" date="2023-06" db="EMBL/GenBank/DDBJ databases">
        <authorList>
            <person name="Jiang Y."/>
            <person name="Liu Q."/>
        </authorList>
    </citation>
    <scope>NUCLEOTIDE SEQUENCE</scope>
    <source>
        <strain evidence="1">CGMCC 1.12090</strain>
    </source>
</reference>
<dbReference type="Proteomes" id="UP001169027">
    <property type="component" value="Unassembled WGS sequence"/>
</dbReference>
<accession>A0ABT8S7W5</accession>
<gene>
    <name evidence="1" type="ORF">Q2T77_17495</name>
</gene>
<protein>
    <submittedName>
        <fullName evidence="1">DUF1488 family protein</fullName>
    </submittedName>
</protein>
<dbReference type="EMBL" id="JAUKVY010000012">
    <property type="protein sequence ID" value="MDO1534082.1"/>
    <property type="molecule type" value="Genomic_DNA"/>
</dbReference>
<organism evidence="1 2">
    <name type="scientific">Variovorax ginsengisoli</name>
    <dbReference type="NCBI Taxonomy" id="363844"/>
    <lineage>
        <taxon>Bacteria</taxon>
        <taxon>Pseudomonadati</taxon>
        <taxon>Pseudomonadota</taxon>
        <taxon>Betaproteobacteria</taxon>
        <taxon>Burkholderiales</taxon>
        <taxon>Comamonadaceae</taxon>
        <taxon>Variovorax</taxon>
    </lineage>
</organism>
<evidence type="ECO:0000313" key="2">
    <source>
        <dbReference type="Proteomes" id="UP001169027"/>
    </source>
</evidence>
<comment type="caution">
    <text evidence="1">The sequence shown here is derived from an EMBL/GenBank/DDBJ whole genome shotgun (WGS) entry which is preliminary data.</text>
</comment>
<name>A0ABT8S7W5_9BURK</name>